<feature type="transmembrane region" description="Helical" evidence="1">
    <location>
        <begin position="37"/>
        <end position="56"/>
    </location>
</feature>
<organism evidence="3 4">
    <name type="scientific">Fusobacterium hominis</name>
    <dbReference type="NCBI Taxonomy" id="2764326"/>
    <lineage>
        <taxon>Bacteria</taxon>
        <taxon>Fusobacteriati</taxon>
        <taxon>Fusobacteriota</taxon>
        <taxon>Fusobacteriia</taxon>
        <taxon>Fusobacteriales</taxon>
        <taxon>Fusobacteriaceae</taxon>
        <taxon>Fusobacterium</taxon>
    </lineage>
</organism>
<dbReference type="InterPro" id="IPR051599">
    <property type="entry name" value="Cell_Envelope_Assoc"/>
</dbReference>
<dbReference type="RefSeq" id="WP_101473669.1">
    <property type="nucleotide sequence ID" value="NZ_CP060637.1"/>
</dbReference>
<dbReference type="EMBL" id="CP060637">
    <property type="protein sequence ID" value="QNM15219.1"/>
    <property type="molecule type" value="Genomic_DNA"/>
</dbReference>
<feature type="transmembrane region" description="Helical" evidence="1">
    <location>
        <begin position="12"/>
        <end position="30"/>
    </location>
</feature>
<dbReference type="PANTHER" id="PTHR30336">
    <property type="entry name" value="INNER MEMBRANE PROTEIN, PROBABLE PERMEASE"/>
    <property type="match status" value="1"/>
</dbReference>
<accession>A0A7G9GWN7</accession>
<dbReference type="InterPro" id="IPR014729">
    <property type="entry name" value="Rossmann-like_a/b/a_fold"/>
</dbReference>
<dbReference type="Gene3D" id="3.40.50.620">
    <property type="entry name" value="HUPs"/>
    <property type="match status" value="1"/>
</dbReference>
<keyword evidence="1" id="KW-1133">Transmembrane helix</keyword>
<dbReference type="Pfam" id="PF02698">
    <property type="entry name" value="DUF218"/>
    <property type="match status" value="1"/>
</dbReference>
<evidence type="ECO:0000256" key="1">
    <source>
        <dbReference type="SAM" id="Phobius"/>
    </source>
</evidence>
<feature type="domain" description="DUF218" evidence="2">
    <location>
        <begin position="82"/>
        <end position="243"/>
    </location>
</feature>
<evidence type="ECO:0000313" key="3">
    <source>
        <dbReference type="EMBL" id="QNM15219.1"/>
    </source>
</evidence>
<dbReference type="GO" id="GO:0005886">
    <property type="term" value="C:plasma membrane"/>
    <property type="evidence" value="ECO:0007669"/>
    <property type="project" value="TreeGrafter"/>
</dbReference>
<dbReference type="PANTHER" id="PTHR30336:SF4">
    <property type="entry name" value="ENVELOPE BIOGENESIS FACTOR ELYC"/>
    <property type="match status" value="1"/>
</dbReference>
<keyword evidence="4" id="KW-1185">Reference proteome</keyword>
<evidence type="ECO:0000259" key="2">
    <source>
        <dbReference type="Pfam" id="PF02698"/>
    </source>
</evidence>
<evidence type="ECO:0000313" key="4">
    <source>
        <dbReference type="Proteomes" id="UP000515913"/>
    </source>
</evidence>
<dbReference type="Proteomes" id="UP000515913">
    <property type="component" value="Chromosome"/>
</dbReference>
<protein>
    <submittedName>
        <fullName evidence="3">YdcF family protein</fullName>
    </submittedName>
</protein>
<dbReference type="CDD" id="cd06259">
    <property type="entry name" value="YdcF-like"/>
    <property type="match status" value="1"/>
</dbReference>
<sequence>MFILQKIISLSIFSPLPIILIIFFIALTTFKKYKKRSIILIIISLCLYLFSIDAFVDKYLYKLENSYSSIDNTSLEKGQIYVLLGGGIVPVSAGGHVPTVNAESRILKTIILYKKFPKKIFISGGKPLQNYITESKVYKDILIDSGIPEIDIIEEDNSNTTKENAQFIANLTKDKNISSIILITSASHMKRSINIFQKYMPNIEIIPCPSNFLASNRELIIFSFIPKFHNYFKSSILLWETLGNFYYKLRY</sequence>
<keyword evidence="1" id="KW-0472">Membrane</keyword>
<gene>
    <name evidence="3" type="ORF">H9Q81_09970</name>
</gene>
<dbReference type="InterPro" id="IPR003848">
    <property type="entry name" value="DUF218"/>
</dbReference>
<dbReference type="GO" id="GO:0000270">
    <property type="term" value="P:peptidoglycan metabolic process"/>
    <property type="evidence" value="ECO:0007669"/>
    <property type="project" value="TreeGrafter"/>
</dbReference>
<dbReference type="AlphaFoldDB" id="A0A7G9GWN7"/>
<proteinExistence type="predicted"/>
<name>A0A7G9GWN7_9FUSO</name>
<keyword evidence="1" id="KW-0812">Transmembrane</keyword>
<dbReference type="GO" id="GO:0043164">
    <property type="term" value="P:Gram-negative-bacterium-type cell wall biogenesis"/>
    <property type="evidence" value="ECO:0007669"/>
    <property type="project" value="TreeGrafter"/>
</dbReference>
<dbReference type="KEGG" id="fho:H9Q81_09970"/>
<reference evidence="3 4" key="1">
    <citation type="submission" date="2020-08" db="EMBL/GenBank/DDBJ databases">
        <authorList>
            <person name="Liu C."/>
            <person name="Sun Q."/>
        </authorList>
    </citation>
    <scope>NUCLEOTIDE SEQUENCE [LARGE SCALE GENOMIC DNA]</scope>
    <source>
        <strain evidence="3 4">NSJ-57</strain>
    </source>
</reference>